<keyword evidence="9" id="KW-1185">Reference proteome</keyword>
<dbReference type="CDD" id="cd00207">
    <property type="entry name" value="fer2"/>
    <property type="match status" value="1"/>
</dbReference>
<reference evidence="8 9" key="2">
    <citation type="journal article" date="2023" name="Plant Pathol.">
        <title>Dismantling and reorganizing Pseudomonas marginalis sensu#lato.</title>
        <authorList>
            <person name="Sawada H."/>
            <person name="Fujikawa T."/>
            <person name="Satou M."/>
        </authorList>
    </citation>
    <scope>NUCLEOTIDE SEQUENCE [LARGE SCALE GENOMIC DNA]</scope>
    <source>
        <strain evidence="8 9">MAFF 311096</strain>
    </source>
</reference>
<dbReference type="Gene3D" id="3.10.20.30">
    <property type="match status" value="1"/>
</dbReference>
<comment type="cofactor">
    <cofactor evidence="6">
        <name>[2Fe-2S] cluster</name>
        <dbReference type="ChEBI" id="CHEBI:190135"/>
    </cofactor>
</comment>
<dbReference type="EMBL" id="JAJOZI010000174">
    <property type="protein sequence ID" value="MCD7041868.1"/>
    <property type="molecule type" value="Genomic_DNA"/>
</dbReference>
<keyword evidence="5" id="KW-0411">Iron-sulfur</keyword>
<evidence type="ECO:0000313" key="9">
    <source>
        <dbReference type="Proteomes" id="UP001154922"/>
    </source>
</evidence>
<dbReference type="InterPro" id="IPR001041">
    <property type="entry name" value="2Fe-2S_ferredoxin-type"/>
</dbReference>
<sequence>MLQIFITDRTGHERLVEAHEGRLLMEAIRENGYDDLLALCGGCCSCATCHVYLETEQTDAIPPLSDDEHELLDSSDHRKPQSRLACQVTLTAAMDGLRVTISPAD</sequence>
<dbReference type="InterPro" id="IPR012675">
    <property type="entry name" value="Beta-grasp_dom_sf"/>
</dbReference>
<comment type="similarity">
    <text evidence="1">Belongs to the adrenodoxin/putidaredoxin family.</text>
</comment>
<dbReference type="SUPFAM" id="SSF54292">
    <property type="entry name" value="2Fe-2S ferredoxin-like"/>
    <property type="match status" value="1"/>
</dbReference>
<dbReference type="PRINTS" id="PR00355">
    <property type="entry name" value="ADRENODOXIN"/>
</dbReference>
<protein>
    <submittedName>
        <fullName evidence="8">2Fe-2S iron-sulfur cluster-binding protein</fullName>
    </submittedName>
</protein>
<evidence type="ECO:0000256" key="4">
    <source>
        <dbReference type="ARBA" id="ARBA00023004"/>
    </source>
</evidence>
<dbReference type="Proteomes" id="UP001154922">
    <property type="component" value="Unassembled WGS sequence"/>
</dbReference>
<keyword evidence="2" id="KW-0001">2Fe-2S</keyword>
<evidence type="ECO:0000256" key="1">
    <source>
        <dbReference type="ARBA" id="ARBA00010914"/>
    </source>
</evidence>
<dbReference type="PANTHER" id="PTHR23426:SF65">
    <property type="entry name" value="FERREDOXIN-2, MITOCHONDRIAL"/>
    <property type="match status" value="1"/>
</dbReference>
<accession>A0ABS8R1V3</accession>
<keyword evidence="4" id="KW-0408">Iron</keyword>
<evidence type="ECO:0000313" key="8">
    <source>
        <dbReference type="EMBL" id="MCD7041868.1"/>
    </source>
</evidence>
<comment type="caution">
    <text evidence="8">The sequence shown here is derived from an EMBL/GenBank/DDBJ whole genome shotgun (WGS) entry which is preliminary data.</text>
</comment>
<dbReference type="PANTHER" id="PTHR23426">
    <property type="entry name" value="FERREDOXIN/ADRENODOXIN"/>
    <property type="match status" value="1"/>
</dbReference>
<feature type="domain" description="2Fe-2S ferredoxin-type" evidence="7">
    <location>
        <begin position="1"/>
        <end position="105"/>
    </location>
</feature>
<proteinExistence type="inferred from homology"/>
<organism evidence="8 9">
    <name type="scientific">Pseudomonas petroselini</name>
    <dbReference type="NCBI Taxonomy" id="2899822"/>
    <lineage>
        <taxon>Bacteria</taxon>
        <taxon>Pseudomonadati</taxon>
        <taxon>Pseudomonadota</taxon>
        <taxon>Gammaproteobacteria</taxon>
        <taxon>Pseudomonadales</taxon>
        <taxon>Pseudomonadaceae</taxon>
        <taxon>Pseudomonas</taxon>
    </lineage>
</organism>
<keyword evidence="3" id="KW-0479">Metal-binding</keyword>
<dbReference type="InterPro" id="IPR036010">
    <property type="entry name" value="2Fe-2S_ferredoxin-like_sf"/>
</dbReference>
<dbReference type="RefSeq" id="WP_074845517.1">
    <property type="nucleotide sequence ID" value="NZ_CP173614.1"/>
</dbReference>
<evidence type="ECO:0000256" key="2">
    <source>
        <dbReference type="ARBA" id="ARBA00022714"/>
    </source>
</evidence>
<evidence type="ECO:0000259" key="7">
    <source>
        <dbReference type="PROSITE" id="PS51085"/>
    </source>
</evidence>
<gene>
    <name evidence="8" type="ORF">LRQ20_26580</name>
</gene>
<evidence type="ECO:0000256" key="3">
    <source>
        <dbReference type="ARBA" id="ARBA00022723"/>
    </source>
</evidence>
<evidence type="ECO:0000256" key="5">
    <source>
        <dbReference type="ARBA" id="ARBA00023014"/>
    </source>
</evidence>
<dbReference type="PROSITE" id="PS51085">
    <property type="entry name" value="2FE2S_FER_2"/>
    <property type="match status" value="1"/>
</dbReference>
<reference evidence="8 9" key="1">
    <citation type="journal article" date="2022" name="Int. J. Syst. Evol. Microbiol.">
        <title>Pseudomonas petroselini sp. nov., a pathogen causing bacterial rot of parsley in Japan.</title>
        <authorList>
            <person name="Sawada H."/>
            <person name="Fujikawa T."/>
            <person name="Osada S."/>
            <person name="Satou M."/>
        </authorList>
    </citation>
    <scope>NUCLEOTIDE SEQUENCE [LARGE SCALE GENOMIC DNA]</scope>
    <source>
        <strain evidence="8 9">MAFF 311096</strain>
    </source>
</reference>
<evidence type="ECO:0000256" key="6">
    <source>
        <dbReference type="ARBA" id="ARBA00034078"/>
    </source>
</evidence>
<dbReference type="InterPro" id="IPR001055">
    <property type="entry name" value="Adrenodoxin-like"/>
</dbReference>
<dbReference type="Pfam" id="PF00111">
    <property type="entry name" value="Fer2"/>
    <property type="match status" value="1"/>
</dbReference>
<name>A0ABS8R1V3_9PSED</name>